<evidence type="ECO:0000313" key="2">
    <source>
        <dbReference type="Proteomes" id="UP000694416"/>
    </source>
</evidence>
<name>A0A8C9IGZ8_9PRIM</name>
<dbReference type="PANTHER" id="PTHR12138">
    <property type="entry name" value="PRIMATE-EXPANDED PROTEIN FAMILY"/>
    <property type="match status" value="1"/>
</dbReference>
<evidence type="ECO:0000313" key="1">
    <source>
        <dbReference type="Ensembl" id="ENSPTEP00000036575.1"/>
    </source>
</evidence>
<sequence length="72" mass="7666">MESGPSSSLSPRLECRGTISAHCDFHFQGSSNSPSSASQVTGITGMCHHAWLIFVPFVETGFRHVSQAGLNS</sequence>
<dbReference type="Proteomes" id="UP000694416">
    <property type="component" value="Unplaced"/>
</dbReference>
<reference evidence="1" key="1">
    <citation type="submission" date="2025-05" db="UniProtKB">
        <authorList>
            <consortium name="Ensembl"/>
        </authorList>
    </citation>
    <scope>IDENTIFICATION</scope>
</reference>
<protein>
    <submittedName>
        <fullName evidence="1">Uncharacterized protein</fullName>
    </submittedName>
</protein>
<dbReference type="PANTHER" id="PTHR12138:SF162">
    <property type="entry name" value="CHROMOSOME UNDETERMINED SCAFFOLD_275, WHOLE GENOME SHOTGUN SEQUENCE"/>
    <property type="match status" value="1"/>
</dbReference>
<dbReference type="Ensembl" id="ENSPTET00000049597.1">
    <property type="protein sequence ID" value="ENSPTEP00000036575.1"/>
    <property type="gene ID" value="ENSPTEG00000034352.1"/>
</dbReference>
<dbReference type="AlphaFoldDB" id="A0A8C9IGZ8"/>
<accession>A0A8C9IGZ8</accession>
<organism evidence="1 2">
    <name type="scientific">Piliocolobus tephrosceles</name>
    <name type="common">Ugandan red Colobus</name>
    <dbReference type="NCBI Taxonomy" id="591936"/>
    <lineage>
        <taxon>Eukaryota</taxon>
        <taxon>Metazoa</taxon>
        <taxon>Chordata</taxon>
        <taxon>Craniata</taxon>
        <taxon>Vertebrata</taxon>
        <taxon>Euteleostomi</taxon>
        <taxon>Mammalia</taxon>
        <taxon>Eutheria</taxon>
        <taxon>Euarchontoglires</taxon>
        <taxon>Primates</taxon>
        <taxon>Haplorrhini</taxon>
        <taxon>Catarrhini</taxon>
        <taxon>Cercopithecidae</taxon>
        <taxon>Colobinae</taxon>
        <taxon>Piliocolobus</taxon>
    </lineage>
</organism>
<keyword evidence="2" id="KW-1185">Reference proteome</keyword>
<proteinExistence type="predicted"/>
<dbReference type="Ensembl" id="ENSPTET00000049601.1">
    <property type="protein sequence ID" value="ENSPTEP00000036579.1"/>
    <property type="gene ID" value="ENSPTEG00000034352.1"/>
</dbReference>